<dbReference type="GO" id="GO:0030145">
    <property type="term" value="F:manganese ion binding"/>
    <property type="evidence" value="ECO:0007669"/>
    <property type="project" value="TreeGrafter"/>
</dbReference>
<organism evidence="13 14">
    <name type="scientific">Ascosphaera apis ARSEF 7405</name>
    <dbReference type="NCBI Taxonomy" id="392613"/>
    <lineage>
        <taxon>Eukaryota</taxon>
        <taxon>Fungi</taxon>
        <taxon>Dikarya</taxon>
        <taxon>Ascomycota</taxon>
        <taxon>Pezizomycotina</taxon>
        <taxon>Eurotiomycetes</taxon>
        <taxon>Eurotiomycetidae</taxon>
        <taxon>Onygenales</taxon>
        <taxon>Ascosphaeraceae</taxon>
        <taxon>Ascosphaera</taxon>
    </lineage>
</organism>
<proteinExistence type="inferred from homology"/>
<evidence type="ECO:0000256" key="11">
    <source>
        <dbReference type="RuleBase" id="RU003684"/>
    </source>
</evidence>
<dbReference type="CDD" id="cd09989">
    <property type="entry name" value="Arginase"/>
    <property type="match status" value="1"/>
</dbReference>
<dbReference type="PROSITE" id="PS01053">
    <property type="entry name" value="ARGINASE_1"/>
    <property type="match status" value="1"/>
</dbReference>
<keyword evidence="8 12" id="KW-0464">Manganese</keyword>
<dbReference type="Pfam" id="PF00491">
    <property type="entry name" value="Arginase"/>
    <property type="match status" value="1"/>
</dbReference>
<dbReference type="InterPro" id="IPR006035">
    <property type="entry name" value="Ureohydrolase"/>
</dbReference>
<dbReference type="FunFam" id="3.40.800.10:FF:000012">
    <property type="entry name" value="Arginase"/>
    <property type="match status" value="1"/>
</dbReference>
<evidence type="ECO:0000256" key="4">
    <source>
        <dbReference type="ARBA" id="ARBA00018123"/>
    </source>
</evidence>
<dbReference type="Gene3D" id="3.40.800.10">
    <property type="entry name" value="Ureohydrolase domain"/>
    <property type="match status" value="1"/>
</dbReference>
<dbReference type="OrthoDB" id="4202014at2759"/>
<dbReference type="EMBL" id="AZGZ01000006">
    <property type="protein sequence ID" value="KZZ94572.1"/>
    <property type="molecule type" value="Genomic_DNA"/>
</dbReference>
<name>A0A162II54_9EURO</name>
<dbReference type="NCBIfam" id="TIGR01229">
    <property type="entry name" value="rocF_arginase"/>
    <property type="match status" value="1"/>
</dbReference>
<sequence length="362" mass="39171">MTINGKVVSNGNHHTTMKVKSGYQGRYTTSHNELGLNIASFAGGQRKPGVATGPEELLNNGLQEILDERGFQTTRRDVSAVQIQNDTDVRGMRLPRSVSAFSQALSEQTYQLAKNGRLVLTLGGDHSIAMGSISGMSRAIRERFPAGVAHSEMSATRSDENAPTCPAVPQDLGVIWVDAHPDINTPETSDSGNVHGMPVAFLSGLVRGESDELFGWIKPEHRINLQKLVYIGIRDADDGEKRIIKENGILTFTMHDVEELGIRAVVDMALKHIGSETPIHLSFDVDAIDPVFVPGTGTPVPAGLTLREGQYICRNVHDTGNLVSMDVVEVNPAIDGITQKEKCQTLQSANSLIRAALGHKLL</sequence>
<accession>A0A162II54</accession>
<protein>
    <recommendedName>
        <fullName evidence="4 12">Arginase</fullName>
        <ecNumber evidence="3 12">3.5.3.1</ecNumber>
    </recommendedName>
</protein>
<dbReference type="UniPathway" id="UPA00158">
    <property type="reaction ID" value="UER00270"/>
</dbReference>
<evidence type="ECO:0000256" key="6">
    <source>
        <dbReference type="ARBA" id="ARBA00022723"/>
    </source>
</evidence>
<comment type="subunit">
    <text evidence="2">Homotrimer.</text>
</comment>
<dbReference type="Proteomes" id="UP000242877">
    <property type="component" value="Unassembled WGS sequence"/>
</dbReference>
<dbReference type="GO" id="GO:0000050">
    <property type="term" value="P:urea cycle"/>
    <property type="evidence" value="ECO:0007669"/>
    <property type="project" value="UniProtKB-UniPathway"/>
</dbReference>
<keyword evidence="5 12" id="KW-0056">Arginine metabolism</keyword>
<keyword evidence="7 11" id="KW-0378">Hydrolase</keyword>
<gene>
    <name evidence="13" type="ORF">AAP_01872</name>
</gene>
<evidence type="ECO:0000256" key="12">
    <source>
        <dbReference type="RuleBase" id="RU361159"/>
    </source>
</evidence>
<dbReference type="VEuPathDB" id="FungiDB:AAP_01872"/>
<evidence type="ECO:0000313" key="13">
    <source>
        <dbReference type="EMBL" id="KZZ94572.1"/>
    </source>
</evidence>
<dbReference type="GO" id="GO:0006525">
    <property type="term" value="P:arginine metabolic process"/>
    <property type="evidence" value="ECO:0007669"/>
    <property type="project" value="UniProtKB-KW"/>
</dbReference>
<dbReference type="GO" id="GO:0004053">
    <property type="term" value="F:arginase activity"/>
    <property type="evidence" value="ECO:0007669"/>
    <property type="project" value="UniProtKB-EC"/>
</dbReference>
<dbReference type="SUPFAM" id="SSF52768">
    <property type="entry name" value="Arginase/deacetylase"/>
    <property type="match status" value="1"/>
</dbReference>
<evidence type="ECO:0000256" key="9">
    <source>
        <dbReference type="ARBA" id="ARBA00047391"/>
    </source>
</evidence>
<evidence type="ECO:0000256" key="3">
    <source>
        <dbReference type="ARBA" id="ARBA00012168"/>
    </source>
</evidence>
<comment type="catalytic activity">
    <reaction evidence="9 12">
        <text>L-arginine + H2O = urea + L-ornithine</text>
        <dbReference type="Rhea" id="RHEA:20569"/>
        <dbReference type="ChEBI" id="CHEBI:15377"/>
        <dbReference type="ChEBI" id="CHEBI:16199"/>
        <dbReference type="ChEBI" id="CHEBI:32682"/>
        <dbReference type="ChEBI" id="CHEBI:46911"/>
        <dbReference type="EC" id="3.5.3.1"/>
    </reaction>
</comment>
<comment type="similarity">
    <text evidence="10 11">Belongs to the arginase family.</text>
</comment>
<dbReference type="GO" id="GO:0005829">
    <property type="term" value="C:cytosol"/>
    <property type="evidence" value="ECO:0007669"/>
    <property type="project" value="TreeGrafter"/>
</dbReference>
<comment type="cofactor">
    <cofactor evidence="12">
        <name>Mn(2+)</name>
        <dbReference type="ChEBI" id="CHEBI:29035"/>
    </cofactor>
    <text evidence="12">Binds 2 manganese ions per subunit.</text>
</comment>
<dbReference type="InterPro" id="IPR023696">
    <property type="entry name" value="Ureohydrolase_dom_sf"/>
</dbReference>
<dbReference type="InterPro" id="IPR020855">
    <property type="entry name" value="Ureohydrolase_Mn_BS"/>
</dbReference>
<evidence type="ECO:0000256" key="7">
    <source>
        <dbReference type="ARBA" id="ARBA00022801"/>
    </source>
</evidence>
<dbReference type="PANTHER" id="PTHR43782">
    <property type="entry name" value="ARGINASE"/>
    <property type="match status" value="1"/>
</dbReference>
<evidence type="ECO:0000256" key="2">
    <source>
        <dbReference type="ARBA" id="ARBA00011233"/>
    </source>
</evidence>
<keyword evidence="14" id="KW-1185">Reference proteome</keyword>
<evidence type="ECO:0000256" key="8">
    <source>
        <dbReference type="ARBA" id="ARBA00023211"/>
    </source>
</evidence>
<dbReference type="PROSITE" id="PS51409">
    <property type="entry name" value="ARGINASE_2"/>
    <property type="match status" value="1"/>
</dbReference>
<evidence type="ECO:0000256" key="10">
    <source>
        <dbReference type="PROSITE-ProRule" id="PRU00742"/>
    </source>
</evidence>
<reference evidence="13 14" key="1">
    <citation type="journal article" date="2016" name="Genome Biol. Evol.">
        <title>Divergent and convergent evolution of fungal pathogenicity.</title>
        <authorList>
            <person name="Shang Y."/>
            <person name="Xiao G."/>
            <person name="Zheng P."/>
            <person name="Cen K."/>
            <person name="Zhan S."/>
            <person name="Wang C."/>
        </authorList>
    </citation>
    <scope>NUCLEOTIDE SEQUENCE [LARGE SCALE GENOMIC DNA]</scope>
    <source>
        <strain evidence="13 14">ARSEF 7405</strain>
    </source>
</reference>
<dbReference type="AlphaFoldDB" id="A0A162II54"/>
<evidence type="ECO:0000256" key="5">
    <source>
        <dbReference type="ARBA" id="ARBA00022503"/>
    </source>
</evidence>
<dbReference type="PANTHER" id="PTHR43782:SF3">
    <property type="entry name" value="ARGINASE"/>
    <property type="match status" value="1"/>
</dbReference>
<dbReference type="EC" id="3.5.3.1" evidence="3 12"/>
<evidence type="ECO:0000256" key="1">
    <source>
        <dbReference type="ARBA" id="ARBA00005098"/>
    </source>
</evidence>
<evidence type="ECO:0000313" key="14">
    <source>
        <dbReference type="Proteomes" id="UP000242877"/>
    </source>
</evidence>
<dbReference type="InterPro" id="IPR014033">
    <property type="entry name" value="Arginase"/>
</dbReference>
<dbReference type="GO" id="GO:0005634">
    <property type="term" value="C:nucleus"/>
    <property type="evidence" value="ECO:0007669"/>
    <property type="project" value="TreeGrafter"/>
</dbReference>
<keyword evidence="6 12" id="KW-0479">Metal-binding</keyword>
<comment type="pathway">
    <text evidence="1">Nitrogen metabolism; urea cycle; L-ornithine and urea from L-arginine: step 1/1.</text>
</comment>
<comment type="caution">
    <text evidence="13">The sequence shown here is derived from an EMBL/GenBank/DDBJ whole genome shotgun (WGS) entry which is preliminary data.</text>
</comment>